<evidence type="ECO:0000313" key="1">
    <source>
        <dbReference type="EMBL" id="SDU55327.1"/>
    </source>
</evidence>
<proteinExistence type="predicted"/>
<dbReference type="Proteomes" id="UP000199608">
    <property type="component" value="Unassembled WGS sequence"/>
</dbReference>
<dbReference type="Pfam" id="PF14335">
    <property type="entry name" value="DUF4391"/>
    <property type="match status" value="1"/>
</dbReference>
<accession>A0A1H2JG41</accession>
<keyword evidence="2" id="KW-1185">Reference proteome</keyword>
<evidence type="ECO:0000313" key="2">
    <source>
        <dbReference type="Proteomes" id="UP000199608"/>
    </source>
</evidence>
<dbReference type="RefSeq" id="WP_092237070.1">
    <property type="nucleotide sequence ID" value="NZ_FNLL01000012.1"/>
</dbReference>
<dbReference type="AlphaFoldDB" id="A0A1H2JG41"/>
<gene>
    <name evidence="1" type="ORF">SAMN04487931_11251</name>
</gene>
<dbReference type="EMBL" id="FNLL01000012">
    <property type="protein sequence ID" value="SDU55327.1"/>
    <property type="molecule type" value="Genomic_DNA"/>
</dbReference>
<organism evidence="1 2">
    <name type="scientific">Desulfobacula phenolica</name>
    <dbReference type="NCBI Taxonomy" id="90732"/>
    <lineage>
        <taxon>Bacteria</taxon>
        <taxon>Pseudomonadati</taxon>
        <taxon>Thermodesulfobacteriota</taxon>
        <taxon>Desulfobacteria</taxon>
        <taxon>Desulfobacterales</taxon>
        <taxon>Desulfobacteraceae</taxon>
        <taxon>Desulfobacula</taxon>
    </lineage>
</organism>
<protein>
    <recommendedName>
        <fullName evidence="3">DUF4391 domain-containing protein</fullName>
    </recommendedName>
</protein>
<sequence length="249" mass="29575">MIDFYAALNIPDACYLGKRIFKKLVYDHTKLNATDKKAFADDVDGIEWKYTLKPSTINIPRYEDEDHEYLEVAIIDVILKAPHRHKRIAKIIQRAIPYPAMIVFRYDISIALNLALKRINRADQNKIMVKAFHDTHWMNLDSPSDQETDFFKSLDINNFAFNHFYDWYADLLQRVVALNCARISGNYTMESHKTDVDRVEELREIYDLEQQQNRLRSDLKKQIQFSRKVDLNMQIKKITEQIDYHKSRI</sequence>
<evidence type="ECO:0008006" key="3">
    <source>
        <dbReference type="Google" id="ProtNLM"/>
    </source>
</evidence>
<reference evidence="2" key="1">
    <citation type="submission" date="2016-10" db="EMBL/GenBank/DDBJ databases">
        <authorList>
            <person name="Varghese N."/>
            <person name="Submissions S."/>
        </authorList>
    </citation>
    <scope>NUCLEOTIDE SEQUENCE [LARGE SCALE GENOMIC DNA]</scope>
    <source>
        <strain evidence="2">DSM 3384</strain>
    </source>
</reference>
<dbReference type="InterPro" id="IPR025503">
    <property type="entry name" value="DUF4391"/>
</dbReference>
<name>A0A1H2JG41_9BACT</name>